<proteinExistence type="predicted"/>
<dbReference type="SUPFAM" id="SSF53474">
    <property type="entry name" value="alpha/beta-Hydrolases"/>
    <property type="match status" value="1"/>
</dbReference>
<organism evidence="1 2">
    <name type="scientific">Mycena rosella</name>
    <name type="common">Pink bonnet</name>
    <name type="synonym">Agaricus rosellus</name>
    <dbReference type="NCBI Taxonomy" id="1033263"/>
    <lineage>
        <taxon>Eukaryota</taxon>
        <taxon>Fungi</taxon>
        <taxon>Dikarya</taxon>
        <taxon>Basidiomycota</taxon>
        <taxon>Agaricomycotina</taxon>
        <taxon>Agaricomycetes</taxon>
        <taxon>Agaricomycetidae</taxon>
        <taxon>Agaricales</taxon>
        <taxon>Marasmiineae</taxon>
        <taxon>Mycenaceae</taxon>
        <taxon>Mycena</taxon>
    </lineage>
</organism>
<accession>A0AAD7GMN5</accession>
<evidence type="ECO:0008006" key="3">
    <source>
        <dbReference type="Google" id="ProtNLM"/>
    </source>
</evidence>
<dbReference type="Gene3D" id="3.40.50.1820">
    <property type="entry name" value="alpha/beta hydrolase"/>
    <property type="match status" value="1"/>
</dbReference>
<reference evidence="1" key="1">
    <citation type="submission" date="2023-03" db="EMBL/GenBank/DDBJ databases">
        <title>Massive genome expansion in bonnet fungi (Mycena s.s.) driven by repeated elements and novel gene families across ecological guilds.</title>
        <authorList>
            <consortium name="Lawrence Berkeley National Laboratory"/>
            <person name="Harder C.B."/>
            <person name="Miyauchi S."/>
            <person name="Viragh M."/>
            <person name="Kuo A."/>
            <person name="Thoen E."/>
            <person name="Andreopoulos B."/>
            <person name="Lu D."/>
            <person name="Skrede I."/>
            <person name="Drula E."/>
            <person name="Henrissat B."/>
            <person name="Morin E."/>
            <person name="Kohler A."/>
            <person name="Barry K."/>
            <person name="LaButti K."/>
            <person name="Morin E."/>
            <person name="Salamov A."/>
            <person name="Lipzen A."/>
            <person name="Mereny Z."/>
            <person name="Hegedus B."/>
            <person name="Baldrian P."/>
            <person name="Stursova M."/>
            <person name="Weitz H."/>
            <person name="Taylor A."/>
            <person name="Grigoriev I.V."/>
            <person name="Nagy L.G."/>
            <person name="Martin F."/>
            <person name="Kauserud H."/>
        </authorList>
    </citation>
    <scope>NUCLEOTIDE SEQUENCE</scope>
    <source>
        <strain evidence="1">CBHHK067</strain>
    </source>
</reference>
<comment type="caution">
    <text evidence="1">The sequence shown here is derived from an EMBL/GenBank/DDBJ whole genome shotgun (WGS) entry which is preliminary data.</text>
</comment>
<evidence type="ECO:0000313" key="2">
    <source>
        <dbReference type="Proteomes" id="UP001221757"/>
    </source>
</evidence>
<dbReference type="Proteomes" id="UP001221757">
    <property type="component" value="Unassembled WGS sequence"/>
</dbReference>
<feature type="non-terminal residue" evidence="1">
    <location>
        <position position="228"/>
    </location>
</feature>
<protein>
    <recommendedName>
        <fullName evidence="3">Carboxylesterase type B domain-containing protein</fullName>
    </recommendedName>
</protein>
<sequence length="228" mass="24496">TVFPNPVERLRTGATANVPIIIGNMENDGTVFAEGLTNLTAFLDGEIPGSAISPDLVRSLYPGQNDSVIIADAIRDLVFRCPAELWGAALTDAGVSNVFRYSYGNLSRYIIGDAWAVFADLQKFPGAGAWHSSELGPLFGTFIRSTATPAEVTWSSTFQTAIANFVKDPDTSPAINWPKYIPGPSTKTLAKLAYTGNVNPDNFVDPVQSNSLDGPCDALWNLFLDFTA</sequence>
<dbReference type="AlphaFoldDB" id="A0AAD7GMN5"/>
<gene>
    <name evidence="1" type="ORF">B0H17DRAFT_927865</name>
</gene>
<dbReference type="InterPro" id="IPR029058">
    <property type="entry name" value="AB_hydrolase_fold"/>
</dbReference>
<evidence type="ECO:0000313" key="1">
    <source>
        <dbReference type="EMBL" id="KAJ7698124.1"/>
    </source>
</evidence>
<keyword evidence="2" id="KW-1185">Reference proteome</keyword>
<name>A0AAD7GMN5_MYCRO</name>
<dbReference type="EMBL" id="JARKIE010000027">
    <property type="protein sequence ID" value="KAJ7698124.1"/>
    <property type="molecule type" value="Genomic_DNA"/>
</dbReference>